<dbReference type="GO" id="GO:0016651">
    <property type="term" value="F:oxidoreductase activity, acting on NAD(P)H"/>
    <property type="evidence" value="ECO:0007669"/>
    <property type="project" value="UniProtKB-ARBA"/>
</dbReference>
<organism evidence="3 4">
    <name type="scientific">Urinicoccus massiliensis</name>
    <dbReference type="NCBI Taxonomy" id="1723382"/>
    <lineage>
        <taxon>Bacteria</taxon>
        <taxon>Bacillati</taxon>
        <taxon>Bacillota</taxon>
        <taxon>Tissierellia</taxon>
        <taxon>Tissierellales</taxon>
        <taxon>Peptoniphilaceae</taxon>
        <taxon>Urinicoccus</taxon>
    </lineage>
</organism>
<evidence type="ECO:0000313" key="4">
    <source>
        <dbReference type="Proteomes" id="UP000377798"/>
    </source>
</evidence>
<dbReference type="InterPro" id="IPR001226">
    <property type="entry name" value="Flavodoxin_CS"/>
</dbReference>
<dbReference type="EC" id="1.-.-.-" evidence="3"/>
<dbReference type="Pfam" id="PF00258">
    <property type="entry name" value="Flavodoxin_1"/>
    <property type="match status" value="1"/>
</dbReference>
<dbReference type="SMART" id="SM00849">
    <property type="entry name" value="Lactamase_B"/>
    <property type="match status" value="1"/>
</dbReference>
<dbReference type="InterPro" id="IPR045761">
    <property type="entry name" value="ODP_dom"/>
</dbReference>
<dbReference type="InterPro" id="IPR036866">
    <property type="entry name" value="RibonucZ/Hydroxyglut_hydro"/>
</dbReference>
<dbReference type="PIRSF" id="PIRSF005243">
    <property type="entry name" value="ROO"/>
    <property type="match status" value="1"/>
</dbReference>
<dbReference type="GO" id="GO:0046872">
    <property type="term" value="F:metal ion binding"/>
    <property type="evidence" value="ECO:0007669"/>
    <property type="project" value="InterPro"/>
</dbReference>
<dbReference type="InterPro" id="IPR001279">
    <property type="entry name" value="Metallo-B-lactamas"/>
</dbReference>
<dbReference type="Gene3D" id="3.60.15.10">
    <property type="entry name" value="Ribonuclease Z/Hydroxyacylglutathione hydrolase-like"/>
    <property type="match status" value="1"/>
</dbReference>
<dbReference type="GO" id="GO:0009055">
    <property type="term" value="F:electron transfer activity"/>
    <property type="evidence" value="ECO:0007669"/>
    <property type="project" value="InterPro"/>
</dbReference>
<feature type="domain" description="Flavodoxin-like" evidence="2">
    <location>
        <begin position="255"/>
        <end position="394"/>
    </location>
</feature>
<dbReference type="PROSITE" id="PS50902">
    <property type="entry name" value="FLAVODOXIN_LIKE"/>
    <property type="match status" value="1"/>
</dbReference>
<evidence type="ECO:0000313" key="3">
    <source>
        <dbReference type="EMBL" id="VFB17172.1"/>
    </source>
</evidence>
<dbReference type="PANTHER" id="PTHR43717">
    <property type="entry name" value="ANAEROBIC NITRIC OXIDE REDUCTASE FLAVORUBREDOXIN"/>
    <property type="match status" value="1"/>
</dbReference>
<proteinExistence type="inferred from homology"/>
<dbReference type="Proteomes" id="UP000377798">
    <property type="component" value="Unassembled WGS sequence"/>
</dbReference>
<evidence type="ECO:0000256" key="1">
    <source>
        <dbReference type="ARBA" id="ARBA00007121"/>
    </source>
</evidence>
<sequence length="406" mass="45971">MNNPLTVKINDHLTYIGVNDRYTHLFEGMWPLPDGISYNSYLLDGKDQVCLLDCVKIPSVDEFLENIYSVLGDRDIDYVVVNHMEPDHTSSLPVLVERFPNIKIIGNKKTKDFLDHFYDLTENILVVKDGEEVAIGNTSLTFYTTPMVHWPESMVAFEKSTGTLFSQDAFGGYGTLDGAIFDDEINFDFYKDETIRYYTNIVGKYSGQVVRALDKLKDLDIKTICPDHGIVWRKNPGIIVDLYAKLAKQETENGVLVVYGSMYGHTEKMAEMIARSMAEEGISNIRIRNISEYPLSNLIAESWRYRGILLGCPTYNVGLFPPMANFVATLTKQKMKNHTLGYFSSYSWGGGAEKEFAAFAEKCGWDLLETTPNVQGSPKKEDIEECMKLGREMAAALKEAYPDQYK</sequence>
<protein>
    <submittedName>
        <fullName evidence="3">Nitric oxide reductase</fullName>
        <ecNumber evidence="3">1.-.-.-</ecNumber>
    </submittedName>
</protein>
<evidence type="ECO:0000259" key="2">
    <source>
        <dbReference type="PROSITE" id="PS50902"/>
    </source>
</evidence>
<comment type="caution">
    <text evidence="3">The sequence shown here is derived from an EMBL/GenBank/DDBJ whole genome shotgun (WGS) entry which is preliminary data.</text>
</comment>
<dbReference type="InterPro" id="IPR008254">
    <property type="entry name" value="Flavodoxin/NO_synth"/>
</dbReference>
<gene>
    <name evidence="3" type="primary">fprA</name>
    <name evidence="3" type="ORF">NCTC13150_01757</name>
</gene>
<name>A0A8H2QYR6_9FIRM</name>
<reference evidence="3 4" key="1">
    <citation type="submission" date="2019-02" db="EMBL/GenBank/DDBJ databases">
        <authorList>
            <consortium name="Pathogen Informatics"/>
        </authorList>
    </citation>
    <scope>NUCLEOTIDE SEQUENCE [LARGE SCALE GENOMIC DNA]</scope>
    <source>
        <strain evidence="3 4">3012STDY7089603</strain>
    </source>
</reference>
<dbReference type="AlphaFoldDB" id="A0A8H2QYR6"/>
<dbReference type="PROSITE" id="PS00201">
    <property type="entry name" value="FLAVODOXIN"/>
    <property type="match status" value="1"/>
</dbReference>
<dbReference type="SUPFAM" id="SSF56281">
    <property type="entry name" value="Metallo-hydrolase/oxidoreductase"/>
    <property type="match status" value="1"/>
</dbReference>
<dbReference type="EMBL" id="CAACYI010000001">
    <property type="protein sequence ID" value="VFB17172.1"/>
    <property type="molecule type" value="Genomic_DNA"/>
</dbReference>
<dbReference type="InterPro" id="IPR029039">
    <property type="entry name" value="Flavoprotein-like_sf"/>
</dbReference>
<dbReference type="Gene3D" id="3.40.50.360">
    <property type="match status" value="1"/>
</dbReference>
<dbReference type="PANTHER" id="PTHR43717:SF1">
    <property type="entry name" value="ANAEROBIC NITRIC OXIDE REDUCTASE FLAVORUBREDOXIN"/>
    <property type="match status" value="1"/>
</dbReference>
<dbReference type="CDD" id="cd07709">
    <property type="entry name" value="flavodiiron_proteins_MBL-fold"/>
    <property type="match status" value="1"/>
</dbReference>
<accession>A0A8H2QYR6</accession>
<dbReference type="RefSeq" id="WP_034439326.1">
    <property type="nucleotide sequence ID" value="NZ_CAACYI010000001.1"/>
</dbReference>
<keyword evidence="4" id="KW-1185">Reference proteome</keyword>
<dbReference type="GO" id="GO:0010181">
    <property type="term" value="F:FMN binding"/>
    <property type="evidence" value="ECO:0007669"/>
    <property type="project" value="InterPro"/>
</dbReference>
<dbReference type="InterPro" id="IPR016440">
    <property type="entry name" value="Rubredoxin-O_OxRdtase"/>
</dbReference>
<keyword evidence="3" id="KW-0560">Oxidoreductase</keyword>
<comment type="similarity">
    <text evidence="1">In the N-terminal section; belongs to the zinc metallo-hydrolase group 3 family.</text>
</comment>
<dbReference type="SUPFAM" id="SSF52218">
    <property type="entry name" value="Flavoproteins"/>
    <property type="match status" value="1"/>
</dbReference>
<dbReference type="Pfam" id="PF19583">
    <property type="entry name" value="ODP"/>
    <property type="match status" value="1"/>
</dbReference>